<dbReference type="CDD" id="cd22353">
    <property type="entry name" value="RecC_C-like"/>
    <property type="match status" value="1"/>
</dbReference>
<sequence>MLTIYHSNQLDLLKSLTAQLIKRQPLNAVFEKEVILVQSQGMGQWLQIQLAQELGIAANIHYPFPTQFVWDIYRIFYPELPQKNAFDADFMLWVLLAILPDLAKTPSFSALQRYFEQENQQKYYQLASCLADLFDQYLVYRPDWIKAWEAGELVAELSQDEQQWQAILWREMIAYSQRLSSKPLHRADIHHTVIAALKQKKLTRTQKKSLPKRIFIFGIVSLPPLYLALFNALSLHLDVHIMFMNPCRQYWGDIVDRSFVNKYIDDEHVANMMLQQSHPLLASWGKLGREHLVLLQDFQKQDIDAFFDYDERTLLASVQQSILDLHSEPELAANSYLLSSSEHKQEILRNDDSLTIHACHSEQREVEVLYDYLLATLDRHQSIDLNDCVVMVADIEHYAPYIQAVFDNAPKNRYLPYTISDQTFRYIEPIVQGFFLLLELPKSRLEIEYIFDLLEIPPIARHFNLNAENLVQLRHWIVDAGIRFGLDSNTDEPHSWLVGIQRMLLGYIMESQLDSWQDIFPYDGTTGLDAELVGFLADFIAAIAKWHRLLSEPHSITQWQSLCAPLLDEFFLFDSDSEALLMMIEEQWQNIIEQALAANYCDELSITVLRELLQSKFQHNAISHRFLIGKINFCTMMPMRSVPFKVVCLLGMNDGVYPRGISPLGFDLIYHHSRIGDRSRRNDDRYLFLEALLSAQQQLYISYIGYDIQTNELRYPSILVDELIEYLKQCYVLNGDQHLDGESSAAGLVNHLIHVHTRMPFSRQNYLPGDTKIVSYADEWLAAAKDAGQFSNFITPLSQELIEDINLDKLKQFYLHPIRELAKYRFGYVINYIDEQLPSTENFNLNNLERYHLNNQILDVLLSNNLTGEQLADKLYQKMLHSNQLPYGAFGQILYREQQKLIEPLISRINKEKQESCSSLDVDIMVDDLRIIGRIQRIQCDGILQWRSTKLTVKDGIVLWIEHLVMCILQPDSHLLRNRIYGREETTWCFRTLLSQQAQVLLSQLLGAYLTGLNQPMFMPLQSTWRWLETAYDATTQHISKDSAVLLKAKTQFITQWQGHLAIRGECDDYYIRLYPELTDELINEAIQNAMIYLLPLMVYREIDDAD</sequence>
<evidence type="ECO:0000256" key="8">
    <source>
        <dbReference type="ARBA" id="ARBA00023125"/>
    </source>
</evidence>
<dbReference type="NCBIfam" id="TIGR01450">
    <property type="entry name" value="recC"/>
    <property type="match status" value="1"/>
</dbReference>
<protein>
    <recommendedName>
        <fullName evidence="10">RecBCD enzyme subunit RecC</fullName>
    </recommendedName>
    <alternativeName>
        <fullName evidence="10">Exonuclease V subunit RecC</fullName>
        <shortName evidence="10">ExoV subunit RecC</shortName>
    </alternativeName>
    <alternativeName>
        <fullName evidence="10">Helicase/nuclease RecBCD subunit RecC</fullName>
    </alternativeName>
</protein>
<evidence type="ECO:0000256" key="9">
    <source>
        <dbReference type="ARBA" id="ARBA00023204"/>
    </source>
</evidence>
<reference evidence="13 14" key="1">
    <citation type="submission" date="2018-10" db="EMBL/GenBank/DDBJ databases">
        <title>Genomic Encyclopedia of Type Strains, Phase IV (KMG-IV): sequencing the most valuable type-strain genomes for metagenomic binning, comparative biology and taxonomic classification.</title>
        <authorList>
            <person name="Goeker M."/>
        </authorList>
    </citation>
    <scope>NUCLEOTIDE SEQUENCE [LARGE SCALE GENOMIC DNA]</scope>
    <source>
        <strain evidence="13 14">DSM 22228</strain>
    </source>
</reference>
<dbReference type="GO" id="GO:0003677">
    <property type="term" value="F:DNA binding"/>
    <property type="evidence" value="ECO:0007669"/>
    <property type="project" value="UniProtKB-UniRule"/>
</dbReference>
<dbReference type="SUPFAM" id="SSF52540">
    <property type="entry name" value="P-loop containing nucleoside triphosphate hydrolases"/>
    <property type="match status" value="2"/>
</dbReference>
<comment type="miscellaneous">
    <text evidence="10">In the RecBCD complex, RecB has a slow 3'-5' helicase, an exonuclease activity and loads RecA onto ssDNA, RecD has a fast 5'-3' helicase activity, while RecC stimulates the ATPase and processivity of the RecB helicase and contributes to recognition of the Chi site.</text>
</comment>
<dbReference type="Pfam" id="PF04257">
    <property type="entry name" value="Exonuc_V_gamma"/>
    <property type="match status" value="1"/>
</dbReference>
<dbReference type="InterPro" id="IPR011335">
    <property type="entry name" value="Restrct_endonuc-II-like"/>
</dbReference>
<keyword evidence="7 10" id="KW-0067">ATP-binding</keyword>
<evidence type="ECO:0000256" key="7">
    <source>
        <dbReference type="ARBA" id="ARBA00022840"/>
    </source>
</evidence>
<keyword evidence="11" id="KW-0812">Transmembrane</keyword>
<keyword evidence="5 10" id="KW-0347">Helicase</keyword>
<dbReference type="Gene3D" id="3.40.50.300">
    <property type="entry name" value="P-loop containing nucleotide triphosphate hydrolases"/>
    <property type="match status" value="2"/>
</dbReference>
<keyword evidence="11" id="KW-1133">Transmembrane helix</keyword>
<keyword evidence="8 10" id="KW-0238">DNA-binding</keyword>
<evidence type="ECO:0000256" key="11">
    <source>
        <dbReference type="SAM" id="Phobius"/>
    </source>
</evidence>
<dbReference type="InterPro" id="IPR013986">
    <property type="entry name" value="DExx_box_DNA_helicase_dom_sf"/>
</dbReference>
<comment type="similarity">
    <text evidence="10">Belongs to the RecC family.</text>
</comment>
<comment type="function">
    <text evidence="10">A helicase/nuclease that prepares dsDNA breaks (DSB) for recombinational DNA repair. Binds to DSBs and unwinds DNA via a highly rapid and processive ATP-dependent bidirectional helicase activity. Unwinds dsDNA until it encounters a Chi (crossover hotspot instigator) sequence from the 3' direction. Cuts ssDNA a few nucleotides 3' to the Chi site. The properties and activities of the enzyme are changed at Chi. The Chi-altered holoenzyme produces a long 3'-ssDNA overhang and facilitates RecA-binding to the ssDNA for homologous DNA recombination and repair. Holoenzyme degrades any linearized DNA that is unable to undergo homologous recombination. In the holoenzyme this subunit recognizes the wild-type Chi sequence, and when added to isolated RecB increases its ATP-dependent helicase processivity.</text>
</comment>
<dbReference type="GO" id="GO:0008854">
    <property type="term" value="F:exodeoxyribonuclease V activity"/>
    <property type="evidence" value="ECO:0007669"/>
    <property type="project" value="InterPro"/>
</dbReference>
<dbReference type="Gene3D" id="1.10.10.990">
    <property type="match status" value="1"/>
</dbReference>
<dbReference type="Gene3D" id="1.10.10.160">
    <property type="match status" value="1"/>
</dbReference>
<dbReference type="InterPro" id="IPR027417">
    <property type="entry name" value="P-loop_NTPase"/>
</dbReference>
<evidence type="ECO:0000256" key="4">
    <source>
        <dbReference type="ARBA" id="ARBA00022801"/>
    </source>
</evidence>
<accession>A0A495RHB9</accession>
<keyword evidence="4 10" id="KW-0378">Hydrolase</keyword>
<dbReference type="Proteomes" id="UP000278542">
    <property type="component" value="Unassembled WGS sequence"/>
</dbReference>
<keyword evidence="1 10" id="KW-0540">Nuclease</keyword>
<dbReference type="HAMAP" id="MF_01486">
    <property type="entry name" value="RecC"/>
    <property type="match status" value="1"/>
</dbReference>
<dbReference type="OrthoDB" id="9762834at2"/>
<comment type="subunit">
    <text evidence="10">Heterotrimer of RecB, RecC and RecD. All subunits contribute to DNA-binding.</text>
</comment>
<evidence type="ECO:0000256" key="5">
    <source>
        <dbReference type="ARBA" id="ARBA00022806"/>
    </source>
</evidence>
<dbReference type="EMBL" id="RBWY01000001">
    <property type="protein sequence ID" value="RKS86821.1"/>
    <property type="molecule type" value="Genomic_DNA"/>
</dbReference>
<dbReference type="Gene3D" id="3.40.50.10930">
    <property type="match status" value="1"/>
</dbReference>
<dbReference type="SUPFAM" id="SSF52980">
    <property type="entry name" value="Restriction endonuclease-like"/>
    <property type="match status" value="1"/>
</dbReference>
<comment type="caution">
    <text evidence="13">The sequence shown here is derived from an EMBL/GenBank/DDBJ whole genome shotgun (WGS) entry which is preliminary data.</text>
</comment>
<keyword evidence="6 10" id="KW-0269">Exonuclease</keyword>
<dbReference type="GO" id="GO:0005524">
    <property type="term" value="F:ATP binding"/>
    <property type="evidence" value="ECO:0007669"/>
    <property type="project" value="UniProtKB-UniRule"/>
</dbReference>
<dbReference type="InterPro" id="IPR041500">
    <property type="entry name" value="RecC_C"/>
</dbReference>
<proteinExistence type="inferred from homology"/>
<dbReference type="InterPro" id="IPR006697">
    <property type="entry name" value="RecC"/>
</dbReference>
<evidence type="ECO:0000313" key="13">
    <source>
        <dbReference type="EMBL" id="RKS86821.1"/>
    </source>
</evidence>
<dbReference type="PIRSF" id="PIRSF000980">
    <property type="entry name" value="RecC"/>
    <property type="match status" value="1"/>
</dbReference>
<feature type="transmembrane region" description="Helical" evidence="11">
    <location>
        <begin position="214"/>
        <end position="237"/>
    </location>
</feature>
<dbReference type="RefSeq" id="WP_121143750.1">
    <property type="nucleotide sequence ID" value="NZ_RBWY01000001.1"/>
</dbReference>
<organism evidence="13 14">
    <name type="scientific">Orbus hercynius</name>
    <dbReference type="NCBI Taxonomy" id="593135"/>
    <lineage>
        <taxon>Bacteria</taxon>
        <taxon>Pseudomonadati</taxon>
        <taxon>Pseudomonadota</taxon>
        <taxon>Gammaproteobacteria</taxon>
        <taxon>Orbales</taxon>
        <taxon>Orbaceae</taxon>
        <taxon>Orbus</taxon>
    </lineage>
</organism>
<dbReference type="GO" id="GO:0009338">
    <property type="term" value="C:exodeoxyribonuclease V complex"/>
    <property type="evidence" value="ECO:0007669"/>
    <property type="project" value="InterPro"/>
</dbReference>
<evidence type="ECO:0000256" key="10">
    <source>
        <dbReference type="HAMAP-Rule" id="MF_01486"/>
    </source>
</evidence>
<dbReference type="FunFam" id="3.40.50.300:FF:001153">
    <property type="entry name" value="RecBCD enzyme subunit RecC"/>
    <property type="match status" value="1"/>
</dbReference>
<evidence type="ECO:0000259" key="12">
    <source>
        <dbReference type="Pfam" id="PF17946"/>
    </source>
</evidence>
<dbReference type="Pfam" id="PF17946">
    <property type="entry name" value="RecC_C"/>
    <property type="match status" value="1"/>
</dbReference>
<dbReference type="PANTHER" id="PTHR30591">
    <property type="entry name" value="RECBCD ENZYME SUBUNIT RECC"/>
    <property type="match status" value="1"/>
</dbReference>
<keyword evidence="9 10" id="KW-0234">DNA repair</keyword>
<keyword evidence="14" id="KW-1185">Reference proteome</keyword>
<keyword evidence="11" id="KW-0472">Membrane</keyword>
<evidence type="ECO:0000256" key="1">
    <source>
        <dbReference type="ARBA" id="ARBA00022722"/>
    </source>
</evidence>
<evidence type="ECO:0000256" key="3">
    <source>
        <dbReference type="ARBA" id="ARBA00022763"/>
    </source>
</evidence>
<keyword evidence="2 10" id="KW-0547">Nucleotide-binding</keyword>
<feature type="domain" description="RecC C-terminal" evidence="12">
    <location>
        <begin position="803"/>
        <end position="1031"/>
    </location>
</feature>
<evidence type="ECO:0000313" key="14">
    <source>
        <dbReference type="Proteomes" id="UP000278542"/>
    </source>
</evidence>
<name>A0A495RHB9_9GAMM</name>
<evidence type="ECO:0000256" key="6">
    <source>
        <dbReference type="ARBA" id="ARBA00022839"/>
    </source>
</evidence>
<gene>
    <name evidence="10" type="primary">recC</name>
    <name evidence="13" type="ORF">DES39_0019</name>
</gene>
<dbReference type="GO" id="GO:0000724">
    <property type="term" value="P:double-strand break repair via homologous recombination"/>
    <property type="evidence" value="ECO:0007669"/>
    <property type="project" value="UniProtKB-UniRule"/>
</dbReference>
<dbReference type="GO" id="GO:0003678">
    <property type="term" value="F:DNA helicase activity"/>
    <property type="evidence" value="ECO:0007669"/>
    <property type="project" value="UniProtKB-UniRule"/>
</dbReference>
<dbReference type="AlphaFoldDB" id="A0A495RHB9"/>
<dbReference type="PANTHER" id="PTHR30591:SF1">
    <property type="entry name" value="RECBCD ENZYME SUBUNIT RECC"/>
    <property type="match status" value="1"/>
</dbReference>
<keyword evidence="3 10" id="KW-0227">DNA damage</keyword>
<evidence type="ECO:0000256" key="2">
    <source>
        <dbReference type="ARBA" id="ARBA00022741"/>
    </source>
</evidence>